<evidence type="ECO:0000313" key="2">
    <source>
        <dbReference type="EMBL" id="KAK0398814.1"/>
    </source>
</evidence>
<dbReference type="GO" id="GO:0005737">
    <property type="term" value="C:cytoplasm"/>
    <property type="evidence" value="ECO:0007669"/>
    <property type="project" value="TreeGrafter"/>
</dbReference>
<gene>
    <name evidence="2" type="ORF">QR680_002766</name>
</gene>
<proteinExistence type="predicted"/>
<keyword evidence="3" id="KW-1185">Reference proteome</keyword>
<dbReference type="SUPFAM" id="SSF56300">
    <property type="entry name" value="Metallo-dependent phosphatases"/>
    <property type="match status" value="1"/>
</dbReference>
<dbReference type="PRINTS" id="PR00114">
    <property type="entry name" value="STPHPHTASE"/>
</dbReference>
<dbReference type="AlphaFoldDB" id="A0AA39H641"/>
<name>A0AA39H641_9BILA</name>
<dbReference type="Proteomes" id="UP001175271">
    <property type="component" value="Unassembled WGS sequence"/>
</dbReference>
<feature type="region of interest" description="Disordered" evidence="1">
    <location>
        <begin position="207"/>
        <end position="252"/>
    </location>
</feature>
<protein>
    <recommendedName>
        <fullName evidence="4">Serine/threonine specific protein phosphatases domain-containing protein</fullName>
    </recommendedName>
</protein>
<evidence type="ECO:0000313" key="3">
    <source>
        <dbReference type="Proteomes" id="UP001175271"/>
    </source>
</evidence>
<dbReference type="PANTHER" id="PTHR11668">
    <property type="entry name" value="SERINE/THREONINE PROTEIN PHOSPHATASE"/>
    <property type="match status" value="1"/>
</dbReference>
<comment type="caution">
    <text evidence="2">The sequence shown here is derived from an EMBL/GenBank/DDBJ whole genome shotgun (WGS) entry which is preliminary data.</text>
</comment>
<dbReference type="PANTHER" id="PTHR11668:SF516">
    <property type="entry name" value="SERINE_THREONINE SPECIFIC PROTEIN PHOSPHATASES DOMAIN-CONTAINING PROTEIN"/>
    <property type="match status" value="1"/>
</dbReference>
<dbReference type="InterPro" id="IPR050341">
    <property type="entry name" value="PP1_catalytic_subunit"/>
</dbReference>
<dbReference type="GO" id="GO:0004722">
    <property type="term" value="F:protein serine/threonine phosphatase activity"/>
    <property type="evidence" value="ECO:0007669"/>
    <property type="project" value="TreeGrafter"/>
</dbReference>
<evidence type="ECO:0008006" key="4">
    <source>
        <dbReference type="Google" id="ProtNLM"/>
    </source>
</evidence>
<sequence length="397" mass="43294">MFTTTLTYMSIAALIDGKVLYARGGLSPYPENFEQIEELRCPCVAPPPYGLFCDLLWSHPESRFKGYANSPRGISFTFCENVVHGSRGSCTLLLPVSDLNAHSDDVKANTDQQEKTDLLDAKRPISSDLLFNNGDVICAEHEDEKPSDMPLMFLANARVMPFDPAAVGEMPKEARPGIVQDVIAQASDIAGKVDVISNGVQTSISRAMRGQHPGHGSYAITDEDNELPKGSHVPQQVEETAAPFRKESSTTTHEEQEFLLKAAAEVSAAARNIPAENFIAGKSDINVRLPQGYRVHLPVSAPQSLSGDSVERRVPSYRSGRLASFGQLSLGSETGAAAEITRRSFRVGKDDGSSTVERVVGPSNPPDSGQCEENCSNFVPTSTREWWTRERRLPDRS</sequence>
<dbReference type="Gene3D" id="3.60.21.10">
    <property type="match status" value="1"/>
</dbReference>
<feature type="region of interest" description="Disordered" evidence="1">
    <location>
        <begin position="348"/>
        <end position="375"/>
    </location>
</feature>
<evidence type="ECO:0000256" key="1">
    <source>
        <dbReference type="SAM" id="MobiDB-lite"/>
    </source>
</evidence>
<organism evidence="2 3">
    <name type="scientific">Steinernema hermaphroditum</name>
    <dbReference type="NCBI Taxonomy" id="289476"/>
    <lineage>
        <taxon>Eukaryota</taxon>
        <taxon>Metazoa</taxon>
        <taxon>Ecdysozoa</taxon>
        <taxon>Nematoda</taxon>
        <taxon>Chromadorea</taxon>
        <taxon>Rhabditida</taxon>
        <taxon>Tylenchina</taxon>
        <taxon>Panagrolaimomorpha</taxon>
        <taxon>Strongyloidoidea</taxon>
        <taxon>Steinernematidae</taxon>
        <taxon>Steinernema</taxon>
    </lineage>
</organism>
<dbReference type="EMBL" id="JAUCMV010000005">
    <property type="protein sequence ID" value="KAK0398814.1"/>
    <property type="molecule type" value="Genomic_DNA"/>
</dbReference>
<dbReference type="InterPro" id="IPR029052">
    <property type="entry name" value="Metallo-depent_PP-like"/>
</dbReference>
<accession>A0AA39H641</accession>
<dbReference type="InterPro" id="IPR006186">
    <property type="entry name" value="Ser/Thr-sp_prot-phosphatase"/>
</dbReference>
<dbReference type="GO" id="GO:0005634">
    <property type="term" value="C:nucleus"/>
    <property type="evidence" value="ECO:0007669"/>
    <property type="project" value="TreeGrafter"/>
</dbReference>
<reference evidence="2" key="1">
    <citation type="submission" date="2023-06" db="EMBL/GenBank/DDBJ databases">
        <title>Genomic analysis of the entomopathogenic nematode Steinernema hermaphroditum.</title>
        <authorList>
            <person name="Schwarz E.M."/>
            <person name="Heppert J.K."/>
            <person name="Baniya A."/>
            <person name="Schwartz H.T."/>
            <person name="Tan C.-H."/>
            <person name="Antoshechkin I."/>
            <person name="Sternberg P.W."/>
            <person name="Goodrich-Blair H."/>
            <person name="Dillman A.R."/>
        </authorList>
    </citation>
    <scope>NUCLEOTIDE SEQUENCE</scope>
    <source>
        <strain evidence="2">PS9179</strain>
        <tissue evidence="2">Whole animal</tissue>
    </source>
</reference>